<dbReference type="Proteomes" id="UP000295023">
    <property type="component" value="Unassembled WGS sequence"/>
</dbReference>
<dbReference type="OrthoDB" id="7273896at2"/>
<evidence type="ECO:0000313" key="3">
    <source>
        <dbReference type="Proteomes" id="UP000295023"/>
    </source>
</evidence>
<feature type="region of interest" description="Disordered" evidence="1">
    <location>
        <begin position="1"/>
        <end position="83"/>
    </location>
</feature>
<name>A0A4R4DJP0_9PROT</name>
<dbReference type="AlphaFoldDB" id="A0A4R4DJP0"/>
<protein>
    <submittedName>
        <fullName evidence="2">Uncharacterized protein</fullName>
    </submittedName>
</protein>
<feature type="compositionally biased region" description="Basic and acidic residues" evidence="1">
    <location>
        <begin position="1"/>
        <end position="10"/>
    </location>
</feature>
<dbReference type="EMBL" id="SKBM01000010">
    <property type="protein sequence ID" value="TCZ61403.1"/>
    <property type="molecule type" value="Genomic_DNA"/>
</dbReference>
<comment type="caution">
    <text evidence="2">The sequence shown here is derived from an EMBL/GenBank/DDBJ whole genome shotgun (WGS) entry which is preliminary data.</text>
</comment>
<proteinExistence type="predicted"/>
<accession>A0A4R4DJP0</accession>
<reference evidence="2 3" key="1">
    <citation type="submission" date="2019-03" db="EMBL/GenBank/DDBJ databases">
        <title>Paracraurococcus aquatilis NE82 genome sequence.</title>
        <authorList>
            <person name="Zhao Y."/>
            <person name="Du Z."/>
        </authorList>
    </citation>
    <scope>NUCLEOTIDE SEQUENCE [LARGE SCALE GENOMIC DNA]</scope>
    <source>
        <strain evidence="2 3">NE82</strain>
    </source>
</reference>
<organism evidence="2 3">
    <name type="scientific">Roseicella aquatilis</name>
    <dbReference type="NCBI Taxonomy" id="2527868"/>
    <lineage>
        <taxon>Bacteria</taxon>
        <taxon>Pseudomonadati</taxon>
        <taxon>Pseudomonadota</taxon>
        <taxon>Alphaproteobacteria</taxon>
        <taxon>Acetobacterales</taxon>
        <taxon>Roseomonadaceae</taxon>
        <taxon>Roseicella</taxon>
    </lineage>
</organism>
<dbReference type="RefSeq" id="WP_132289464.1">
    <property type="nucleotide sequence ID" value="NZ_SKBM01000010.1"/>
</dbReference>
<gene>
    <name evidence="2" type="ORF">EXY23_12745</name>
</gene>
<keyword evidence="3" id="KW-1185">Reference proteome</keyword>
<evidence type="ECO:0000256" key="1">
    <source>
        <dbReference type="SAM" id="MobiDB-lite"/>
    </source>
</evidence>
<evidence type="ECO:0000313" key="2">
    <source>
        <dbReference type="EMBL" id="TCZ61403.1"/>
    </source>
</evidence>
<sequence>MSDRQPDDAPRGAQPPKEARATGHTPPALGAERGDDPASGTVDRPVAPGEAQAGDLSEMGANLGGPVDVFPLRGRQRKEGPTG</sequence>